<dbReference type="EMBL" id="JACHHZ010000002">
    <property type="protein sequence ID" value="MBB6092856.1"/>
    <property type="molecule type" value="Genomic_DNA"/>
</dbReference>
<proteinExistence type="predicted"/>
<dbReference type="EC" id="1.17.1.4" evidence="3"/>
<name>A0A841HJ76_9GAMM</name>
<sequence length="327" mass="35457">MNSFEWIDASSVDEASRLLAESTHDRPVIAKAGGMDVLDLMKEGILRPARVVNLRTIQGLDGIQTDASRSLHLGALVTLAQISSDPNVLKHYGALAAAASHAATPQVRNVATLGGNLLQRPRCWYFRHEHFSGEDVAEAVRQGENQYHGIFATEQTPLVHASTPATALVAYDARVQLSSVRGQHTVAISDFLLPPDPGRDRDAALQQGEILTQVTLPALADGTQSAYRKQTERDSYDWPLCDVAVVLRRGSDARVESIAIALGWVAPTPMRATEAEAILLGHRVDEEAARRAARAAVSKAKPLSRNAYKVDVLEAVIRRTILDAATR</sequence>
<dbReference type="PANTHER" id="PTHR42659:SF9">
    <property type="entry name" value="XANTHINE DEHYDROGENASE FAD-BINDING SUBUNIT XDHB-RELATED"/>
    <property type="match status" value="1"/>
</dbReference>
<dbReference type="Pfam" id="PF00941">
    <property type="entry name" value="FAD_binding_5"/>
    <property type="match status" value="1"/>
</dbReference>
<dbReference type="InterPro" id="IPR051312">
    <property type="entry name" value="Diverse_Substr_Oxidored"/>
</dbReference>
<dbReference type="InterPro" id="IPR016166">
    <property type="entry name" value="FAD-bd_PCMH"/>
</dbReference>
<comment type="caution">
    <text evidence="3">The sequence shown here is derived from an EMBL/GenBank/DDBJ whole genome shotgun (WGS) entry which is preliminary data.</text>
</comment>
<keyword evidence="3" id="KW-0560">Oxidoreductase</keyword>
<dbReference type="AlphaFoldDB" id="A0A841HJ76"/>
<dbReference type="InterPro" id="IPR002346">
    <property type="entry name" value="Mopterin_DH_FAD-bd"/>
</dbReference>
<evidence type="ECO:0000259" key="2">
    <source>
        <dbReference type="PROSITE" id="PS51387"/>
    </source>
</evidence>
<evidence type="ECO:0000256" key="1">
    <source>
        <dbReference type="ARBA" id="ARBA00022827"/>
    </source>
</evidence>
<dbReference type="RefSeq" id="WP_184330684.1">
    <property type="nucleotide sequence ID" value="NZ_JACHHZ010000002.1"/>
</dbReference>
<keyword evidence="1" id="KW-0274">FAD</keyword>
<dbReference type="GO" id="GO:0004854">
    <property type="term" value="F:xanthine dehydrogenase activity"/>
    <property type="evidence" value="ECO:0007669"/>
    <property type="project" value="UniProtKB-EC"/>
</dbReference>
<dbReference type="InterPro" id="IPR005107">
    <property type="entry name" value="CO_DH_flav_C"/>
</dbReference>
<organism evidence="3 4">
    <name type="scientific">Povalibacter uvarum</name>
    <dbReference type="NCBI Taxonomy" id="732238"/>
    <lineage>
        <taxon>Bacteria</taxon>
        <taxon>Pseudomonadati</taxon>
        <taxon>Pseudomonadota</taxon>
        <taxon>Gammaproteobacteria</taxon>
        <taxon>Steroidobacterales</taxon>
        <taxon>Steroidobacteraceae</taxon>
        <taxon>Povalibacter</taxon>
    </lineage>
</organism>
<keyword evidence="4" id="KW-1185">Reference proteome</keyword>
<dbReference type="PANTHER" id="PTHR42659">
    <property type="entry name" value="XANTHINE DEHYDROGENASE SUBUNIT C-RELATED"/>
    <property type="match status" value="1"/>
</dbReference>
<dbReference type="InterPro" id="IPR036318">
    <property type="entry name" value="FAD-bd_PCMH-like_sf"/>
</dbReference>
<dbReference type="PROSITE" id="PS51387">
    <property type="entry name" value="FAD_PCMH"/>
    <property type="match status" value="1"/>
</dbReference>
<dbReference type="InterPro" id="IPR016167">
    <property type="entry name" value="FAD-bd_PCMH_sub1"/>
</dbReference>
<accession>A0A841HJ76</accession>
<keyword evidence="1" id="KW-0285">Flavoprotein</keyword>
<evidence type="ECO:0000313" key="3">
    <source>
        <dbReference type="EMBL" id="MBB6092856.1"/>
    </source>
</evidence>
<dbReference type="SUPFAM" id="SSF55447">
    <property type="entry name" value="CO dehydrogenase flavoprotein C-terminal domain-like"/>
    <property type="match status" value="1"/>
</dbReference>
<dbReference type="SMART" id="SM01092">
    <property type="entry name" value="CO_deh_flav_C"/>
    <property type="match status" value="1"/>
</dbReference>
<evidence type="ECO:0000313" key="4">
    <source>
        <dbReference type="Proteomes" id="UP000588068"/>
    </source>
</evidence>
<dbReference type="GO" id="GO:0071949">
    <property type="term" value="F:FAD binding"/>
    <property type="evidence" value="ECO:0007669"/>
    <property type="project" value="InterPro"/>
</dbReference>
<protein>
    <submittedName>
        <fullName evidence="3">Xanthine dehydrogenase YagS FAD-binding subunit</fullName>
        <ecNumber evidence="3">1.17.1.4</ecNumber>
    </submittedName>
</protein>
<dbReference type="InterPro" id="IPR036683">
    <property type="entry name" value="CO_DH_flav_C_dom_sf"/>
</dbReference>
<dbReference type="Gene3D" id="3.30.390.50">
    <property type="entry name" value="CO dehydrogenase flavoprotein, C-terminal domain"/>
    <property type="match status" value="1"/>
</dbReference>
<dbReference type="Pfam" id="PF03450">
    <property type="entry name" value="CO_deh_flav_C"/>
    <property type="match status" value="1"/>
</dbReference>
<dbReference type="SUPFAM" id="SSF56176">
    <property type="entry name" value="FAD-binding/transporter-associated domain-like"/>
    <property type="match status" value="1"/>
</dbReference>
<dbReference type="Gene3D" id="3.30.465.10">
    <property type="match status" value="1"/>
</dbReference>
<dbReference type="InterPro" id="IPR016169">
    <property type="entry name" value="FAD-bd_PCMH_sub2"/>
</dbReference>
<reference evidence="3 4" key="1">
    <citation type="submission" date="2020-08" db="EMBL/GenBank/DDBJ databases">
        <title>Genomic Encyclopedia of Type Strains, Phase IV (KMG-IV): sequencing the most valuable type-strain genomes for metagenomic binning, comparative biology and taxonomic classification.</title>
        <authorList>
            <person name="Goeker M."/>
        </authorList>
    </citation>
    <scope>NUCLEOTIDE SEQUENCE [LARGE SCALE GENOMIC DNA]</scope>
    <source>
        <strain evidence="3 4">DSM 26723</strain>
    </source>
</reference>
<gene>
    <name evidence="3" type="ORF">HNQ60_001734</name>
</gene>
<dbReference type="Proteomes" id="UP000588068">
    <property type="component" value="Unassembled WGS sequence"/>
</dbReference>
<dbReference type="Gene3D" id="3.30.43.10">
    <property type="entry name" value="Uridine Diphospho-n-acetylenolpyruvylglucosamine Reductase, domain 2"/>
    <property type="match status" value="1"/>
</dbReference>
<feature type="domain" description="FAD-binding PCMH-type" evidence="2">
    <location>
        <begin position="1"/>
        <end position="221"/>
    </location>
</feature>